<sequence length="287" mass="33540">MTVEDILKRRFAAIILQETPYVLEEARFGMFDIAAYVPEDSAIEGLVESKKLSAVRACNRYQLDGTCSEKKRAFLRNFEPVYDEQCLLQGFRDIEKDILLSEKDFNMLIGSKDVVRHVIACRDEECAYLEERLKWESGFLAGYGLRQGLHLFEFKSDHDNVNRFLEQLPHYAMFADYVWLVLGSEQKVPKWLPSYVGIYQESGEGFTKLKESEYVARTPPLSNSVLRESGLGEVDDRTLYDFMRTWFINSVFFRSNGIVIPMQGFEKLFRPRHENKRRMGRQKTFDD</sequence>
<dbReference type="AlphaFoldDB" id="D1YX84"/>
<dbReference type="RefSeq" id="WP_012899735.1">
    <property type="nucleotide sequence ID" value="NC_013665.1"/>
</dbReference>
<protein>
    <submittedName>
        <fullName evidence="1">Uncharacterized protein</fullName>
    </submittedName>
</protein>
<reference evidence="1 2" key="1">
    <citation type="journal article" date="2007" name="Appl. Environ. Microbiol.">
        <title>Isolation of key methanogens for global methane emission from rice paddy fields: a novel isolate affiliated with the clone cluster rice cluster I.</title>
        <authorList>
            <person name="Sakai S."/>
            <person name="Imachi H."/>
            <person name="Sekiguchi Y."/>
            <person name="Ohashi A."/>
            <person name="Harada H."/>
            <person name="Kamagata Y."/>
        </authorList>
    </citation>
    <scope>NUCLEOTIDE SEQUENCE [LARGE SCALE GENOMIC DNA]</scope>
    <source>
        <strain evidence="2">DSM 17711 / JCM 13418 / NBRC 101707 / SANAE</strain>
    </source>
</reference>
<dbReference type="eggNOG" id="arCOG12541">
    <property type="taxonomic scope" value="Archaea"/>
</dbReference>
<evidence type="ECO:0000313" key="1">
    <source>
        <dbReference type="EMBL" id="BAI61056.1"/>
    </source>
</evidence>
<organism evidence="1 2">
    <name type="scientific">Methanocella paludicola (strain DSM 17711 / JCM 13418 / NBRC 101707 / SANAE)</name>
    <dbReference type="NCBI Taxonomy" id="304371"/>
    <lineage>
        <taxon>Archaea</taxon>
        <taxon>Methanobacteriati</taxon>
        <taxon>Methanobacteriota</taxon>
        <taxon>Stenosarchaea group</taxon>
        <taxon>Methanomicrobia</taxon>
        <taxon>Methanocellales</taxon>
        <taxon>Methanocellaceae</taxon>
        <taxon>Methanocella</taxon>
    </lineage>
</organism>
<dbReference type="Proteomes" id="UP000001882">
    <property type="component" value="Chromosome"/>
</dbReference>
<keyword evidence="2" id="KW-1185">Reference proteome</keyword>
<evidence type="ECO:0000313" key="2">
    <source>
        <dbReference type="Proteomes" id="UP000001882"/>
    </source>
</evidence>
<proteinExistence type="predicted"/>
<dbReference type="GeneID" id="8681009"/>
<reference evidence="2" key="3">
    <citation type="journal article" date="2011" name="PLoS ONE">
        <title>Genome sequence of a mesophilic hydrogenotrophic methanogen Methanocella paludicola, the first cultivated representative of the order Methanocellales.</title>
        <authorList>
            <person name="Sakai S."/>
            <person name="Takaki Y."/>
            <person name="Shimamura S."/>
            <person name="Sekine M."/>
            <person name="Tajima T."/>
            <person name="Kosugi H."/>
            <person name="Ichikawa N."/>
            <person name="Tasumi E."/>
            <person name="Hiraki A.T."/>
            <person name="Shimizu A."/>
            <person name="Kato Y."/>
            <person name="Nishiko R."/>
            <person name="Mori K."/>
            <person name="Fujita N."/>
            <person name="Imachi H."/>
            <person name="Takai K."/>
        </authorList>
    </citation>
    <scope>NUCLEOTIDE SEQUENCE [LARGE SCALE GENOMIC DNA]</scope>
    <source>
        <strain evidence="2">DSM 17711 / JCM 13418 / NBRC 101707 / SANAE</strain>
    </source>
</reference>
<accession>D1YX84</accession>
<name>D1YX84_METPS</name>
<reference evidence="1 2" key="2">
    <citation type="journal article" date="2008" name="Int. J. Syst. Evol. Microbiol.">
        <title>Methanocella paludicola gen. nov., sp. nov., a methane-producing archaeon, the first isolate of the lineage 'Rice Cluster I', and proposal of the new archaeal order Methanocellales ord. nov.</title>
        <authorList>
            <person name="Sakai S."/>
            <person name="Imachi H."/>
            <person name="Hanada S."/>
            <person name="Ohashi A."/>
            <person name="Harada H."/>
            <person name="Kamagata Y."/>
        </authorList>
    </citation>
    <scope>NUCLEOTIDE SEQUENCE [LARGE SCALE GENOMIC DNA]</scope>
    <source>
        <strain evidence="2">DSM 17711 / JCM 13418 / NBRC 101707 / SANAE</strain>
    </source>
</reference>
<dbReference type="InParanoid" id="D1YX84"/>
<dbReference type="STRING" id="304371.MCP_0984"/>
<gene>
    <name evidence="1" type="ordered locus">MCP_0984</name>
</gene>
<dbReference type="KEGG" id="mpd:MCP_0984"/>
<dbReference type="EMBL" id="AP011532">
    <property type="protein sequence ID" value="BAI61056.1"/>
    <property type="molecule type" value="Genomic_DNA"/>
</dbReference>